<dbReference type="SUPFAM" id="SSF75553">
    <property type="entry name" value="Smc hinge domain"/>
    <property type="match status" value="1"/>
</dbReference>
<comment type="domain">
    <text evidence="6">Contains large globular domains required for ATP hydrolysis at each terminus and a third globular domain forming a flexible hinge near the middle of the molecule. These domains are separated by coiled-coil structures.</text>
</comment>
<feature type="coiled-coil region" evidence="6">
    <location>
        <begin position="167"/>
        <end position="201"/>
    </location>
</feature>
<dbReference type="RefSeq" id="WP_406786552.1">
    <property type="nucleotide sequence ID" value="NZ_JBJIAA010000004.1"/>
</dbReference>
<comment type="subunit">
    <text evidence="6">Homodimer.</text>
</comment>
<dbReference type="InterPro" id="IPR010935">
    <property type="entry name" value="SMC_hinge"/>
</dbReference>
<dbReference type="EMBL" id="JBJIAA010000004">
    <property type="protein sequence ID" value="MFL0249883.1"/>
    <property type="molecule type" value="Genomic_DNA"/>
</dbReference>
<feature type="coiled-coil region" evidence="6">
    <location>
        <begin position="685"/>
        <end position="712"/>
    </location>
</feature>
<feature type="domain" description="SMC hinge" evidence="7">
    <location>
        <begin position="526"/>
        <end position="643"/>
    </location>
</feature>
<reference evidence="8 9" key="1">
    <citation type="submission" date="2024-11" db="EMBL/GenBank/DDBJ databases">
        <authorList>
            <person name="Heng Y.C."/>
            <person name="Lim A.C.H."/>
            <person name="Lee J.K.Y."/>
            <person name="Kittelmann S."/>
        </authorList>
    </citation>
    <scope>NUCLEOTIDE SEQUENCE [LARGE SCALE GENOMIC DNA]</scope>
    <source>
        <strain evidence="8 9">WILCCON 0114</strain>
    </source>
</reference>
<feature type="coiled-coil region" evidence="6">
    <location>
        <begin position="759"/>
        <end position="908"/>
    </location>
</feature>
<dbReference type="SMART" id="SM00968">
    <property type="entry name" value="SMC_hinge"/>
    <property type="match status" value="1"/>
</dbReference>
<dbReference type="PANTHER" id="PTHR43977">
    <property type="entry name" value="STRUCTURAL MAINTENANCE OF CHROMOSOMES PROTEIN 3"/>
    <property type="match status" value="1"/>
</dbReference>
<proteinExistence type="inferred from homology"/>
<dbReference type="HAMAP" id="MF_01894">
    <property type="entry name" value="Smc_prok"/>
    <property type="match status" value="1"/>
</dbReference>
<keyword evidence="4 6" id="KW-0175">Coiled coil</keyword>
<evidence type="ECO:0000256" key="2">
    <source>
        <dbReference type="ARBA" id="ARBA00022741"/>
    </source>
</evidence>
<keyword evidence="5 6" id="KW-0238">DNA-binding</keyword>
<dbReference type="Proteomes" id="UP001623592">
    <property type="component" value="Unassembled WGS sequence"/>
</dbReference>
<name>A0ABW8TBL8_9CLOT</name>
<evidence type="ECO:0000259" key="7">
    <source>
        <dbReference type="SMART" id="SM00968"/>
    </source>
</evidence>
<evidence type="ECO:0000256" key="4">
    <source>
        <dbReference type="ARBA" id="ARBA00023054"/>
    </source>
</evidence>
<dbReference type="SUPFAM" id="SSF52540">
    <property type="entry name" value="P-loop containing nucleoside triphosphate hydrolases"/>
    <property type="match status" value="1"/>
</dbReference>
<evidence type="ECO:0000256" key="1">
    <source>
        <dbReference type="ARBA" id="ARBA00022490"/>
    </source>
</evidence>
<dbReference type="InterPro" id="IPR036277">
    <property type="entry name" value="SMC_hinge_sf"/>
</dbReference>
<comment type="similarity">
    <text evidence="6">Belongs to the SMC family.</text>
</comment>
<dbReference type="Gene3D" id="1.10.287.1490">
    <property type="match status" value="1"/>
</dbReference>
<dbReference type="InterPro" id="IPR024704">
    <property type="entry name" value="SMC"/>
</dbReference>
<feature type="coiled-coil region" evidence="6">
    <location>
        <begin position="234"/>
        <end position="492"/>
    </location>
</feature>
<dbReference type="Gene3D" id="3.40.50.300">
    <property type="entry name" value="P-loop containing nucleotide triphosphate hydrolases"/>
    <property type="match status" value="2"/>
</dbReference>
<evidence type="ECO:0000313" key="8">
    <source>
        <dbReference type="EMBL" id="MFL0249883.1"/>
    </source>
</evidence>
<dbReference type="Pfam" id="PF02463">
    <property type="entry name" value="SMC_N"/>
    <property type="match status" value="1"/>
</dbReference>
<dbReference type="Gene3D" id="3.30.70.1620">
    <property type="match status" value="1"/>
</dbReference>
<evidence type="ECO:0000313" key="9">
    <source>
        <dbReference type="Proteomes" id="UP001623592"/>
    </source>
</evidence>
<comment type="subcellular location">
    <subcellularLocation>
        <location evidence="6">Cytoplasm</location>
    </subcellularLocation>
</comment>
<dbReference type="InterPro" id="IPR011890">
    <property type="entry name" value="SMC_prok"/>
</dbReference>
<keyword evidence="1 6" id="KW-0963">Cytoplasm</keyword>
<keyword evidence="3 6" id="KW-0067">ATP-binding</keyword>
<dbReference type="InterPro" id="IPR003395">
    <property type="entry name" value="RecF/RecN/SMC_N"/>
</dbReference>
<dbReference type="InterPro" id="IPR027417">
    <property type="entry name" value="P-loop_NTPase"/>
</dbReference>
<sequence>MFLKSIEIRGFKSFADKTELELKDGVTAVVGPNGSGKSNISDAVRWVLGEQSVKNLRGGKMEDVIFAGTQYRKPVGLAQVSLTLDNNDKLLNIDYSDVTVSRRLYRSGESEYYINNTQCRLKDVQELFMDTGIGKEGYSIIGQGKIEAVLSGKPEERRGILEEAAGIVKFKTRKEEAEKKLQNTEQNLVRIRDILGTYEERIEPLRIESEKANRFVTLSDELKIKEINMLVYSIDEMNDKISQVKKELEGIESDIKENLIEKDEIQEEKDKAENELNKFESEYAEKRNDYYKNKSEYQKVTSEIELLNERVKNLNETIDKINSQINNSKEKIKEFENKYKSYSEIFNEEKIKQKDISEKLTSAEKLKSEAENSFKDQDNMIKKYKNDAIEIISLISENKNNAVMLQKEIDDLNGRIGSIQATNESHLNSIKINQNTKIMLEKNKSEIEKKVLQYKEDIKIHKKEISGLNKMIASDEDKLKHLNLEYNKNEANKNVLINLEKQYEGYNKSVKTLMSHISKGLIADAKEECFVLGDIITVSRKFEVAIEIALGAAISDVVTKNEVTAKRLITYLKTNNIGRATFLPLNILKSRKLQINEEIKKQDGFIGIASELINYDAVFTPALNYTLGRTVIAENMDKALNIAKKSGYSFKIVTLSGEVINPGGSMTGGSVYNKAVNVISRKREINEYSSKIENITKEINQLTAKINNNKVSVKKLDDMCLDIVDLMHNHNIEITKIEERIKSIDMDTNKLNKSYEVSNEEVNIINKNIEDKIKRLEENKKVLVKLNDEEENNNRRIEELENYVKNARENISTLNEEITSLKVKKAQIDEIVLSRKRELDRYKEEILSLKNQEKELNNEYRQSVENEQRCKSNIQIDEDKLKEIDENIKNLEGQLKESEVLSIKIKENIKVNNSKIENLNSVMQKKEIEKHKCEITLTRMDTENKNFYNKLNDDFKITYAEALNFKEDLGNVVSYKSRINYLNSEIKKIGTVNVASIEEYKDVKEKYTFMLSQKEDLDNAKEELFKVIKEMTDKMRAVFKENFEKLRENFKETFKELFKGGSADLILAGEDELTCNIEINVQPPGKKLQNINLMSGGEKGLSAIALLFAILKMKPSPFCILDEIEAALDDANVFRYAEFLKKFSKSTQFIVITHRKGTMEAGDILYGVTMEEKGVSKIVSVDLNKNLYQ</sequence>
<comment type="function">
    <text evidence="6">Required for chromosome condensation and partitioning.</text>
</comment>
<evidence type="ECO:0000256" key="6">
    <source>
        <dbReference type="HAMAP-Rule" id="MF_01894"/>
    </source>
</evidence>
<comment type="caution">
    <text evidence="8">The sequence shown here is derived from an EMBL/GenBank/DDBJ whole genome shotgun (WGS) entry which is preliminary data.</text>
</comment>
<dbReference type="CDD" id="cd03278">
    <property type="entry name" value="ABC_SMC_barmotin"/>
    <property type="match status" value="2"/>
</dbReference>
<dbReference type="PIRSF" id="PIRSF005719">
    <property type="entry name" value="SMC"/>
    <property type="match status" value="1"/>
</dbReference>
<dbReference type="SUPFAM" id="SSF57997">
    <property type="entry name" value="Tropomyosin"/>
    <property type="match status" value="1"/>
</dbReference>
<feature type="binding site" evidence="6">
    <location>
        <begin position="32"/>
        <end position="39"/>
    </location>
    <ligand>
        <name>ATP</name>
        <dbReference type="ChEBI" id="CHEBI:30616"/>
    </ligand>
</feature>
<organism evidence="8 9">
    <name type="scientific">Clostridium neuense</name>
    <dbReference type="NCBI Taxonomy" id="1728934"/>
    <lineage>
        <taxon>Bacteria</taxon>
        <taxon>Bacillati</taxon>
        <taxon>Bacillota</taxon>
        <taxon>Clostridia</taxon>
        <taxon>Eubacteriales</taxon>
        <taxon>Clostridiaceae</taxon>
        <taxon>Clostridium</taxon>
    </lineage>
</organism>
<accession>A0ABW8TBL8</accession>
<dbReference type="Gene3D" id="1.20.1060.20">
    <property type="match status" value="1"/>
</dbReference>
<gene>
    <name evidence="6 8" type="primary">smc</name>
    <name evidence="8" type="ORF">ACJDT4_05565</name>
</gene>
<evidence type="ECO:0000256" key="3">
    <source>
        <dbReference type="ARBA" id="ARBA00022840"/>
    </source>
</evidence>
<evidence type="ECO:0000256" key="5">
    <source>
        <dbReference type="ARBA" id="ARBA00023125"/>
    </source>
</evidence>
<keyword evidence="2 6" id="KW-0547">Nucleotide-binding</keyword>
<dbReference type="Pfam" id="PF06470">
    <property type="entry name" value="SMC_hinge"/>
    <property type="match status" value="1"/>
</dbReference>
<dbReference type="NCBIfam" id="TIGR02168">
    <property type="entry name" value="SMC_prok_B"/>
    <property type="match status" value="1"/>
</dbReference>
<protein>
    <recommendedName>
        <fullName evidence="6">Chromosome partition protein Smc</fullName>
    </recommendedName>
</protein>
<keyword evidence="9" id="KW-1185">Reference proteome</keyword>